<dbReference type="GO" id="GO:0008168">
    <property type="term" value="F:methyltransferase activity"/>
    <property type="evidence" value="ECO:0007669"/>
    <property type="project" value="UniProtKB-KW"/>
</dbReference>
<dbReference type="EMBL" id="JAEKOZ010000008">
    <property type="protein sequence ID" value="MBJ3808418.1"/>
    <property type="molecule type" value="Genomic_DNA"/>
</dbReference>
<feature type="domain" description="Methyltransferase type 11" evidence="3">
    <location>
        <begin position="102"/>
        <end position="200"/>
    </location>
</feature>
<dbReference type="SUPFAM" id="SSF53335">
    <property type="entry name" value="S-adenosyl-L-methionine-dependent methyltransferases"/>
    <property type="match status" value="1"/>
</dbReference>
<evidence type="ECO:0000256" key="1">
    <source>
        <dbReference type="ARBA" id="ARBA00022679"/>
    </source>
</evidence>
<evidence type="ECO:0000313" key="5">
    <source>
        <dbReference type="Proteomes" id="UP000634780"/>
    </source>
</evidence>
<dbReference type="Pfam" id="PF08241">
    <property type="entry name" value="Methyltransf_11"/>
    <property type="match status" value="1"/>
</dbReference>
<feature type="compositionally biased region" description="Polar residues" evidence="2">
    <location>
        <begin position="31"/>
        <end position="43"/>
    </location>
</feature>
<dbReference type="InterPro" id="IPR013216">
    <property type="entry name" value="Methyltransf_11"/>
</dbReference>
<sequence>MTEKRAEQQTGKRAERPTERQIGEPSETHTENPTLTGNETATRSYYESTDVDRFYDIVWGGEDIHTGIYDHDTEPVADASRRTVERLADRLADRLSPGRTVLDLGSGYGGTARYLADRFGCDVVALNLSAVQNERHRTANAKRGLDHLIEVVTGSFHEVPYGERHFDAVCSLEAFCHSGDRTRVLSEAVRVLKPGGALAFTDIMAAEDTPAEALHPVVSRLGVDALATPSFYLRRLADLGLAPVDFDDHSDQIARHYVRLTAETRAREADLRATISPAYVDGLLSNLPLWVDATRAHRLRWGIFHGRRAQVAADGLAERGGSALGPHPGSD</sequence>
<organism evidence="4 5">
    <name type="scientific">Streptomyces flavofungini</name>
    <dbReference type="NCBI Taxonomy" id="68200"/>
    <lineage>
        <taxon>Bacteria</taxon>
        <taxon>Bacillati</taxon>
        <taxon>Actinomycetota</taxon>
        <taxon>Actinomycetes</taxon>
        <taxon>Kitasatosporales</taxon>
        <taxon>Streptomycetaceae</taxon>
        <taxon>Streptomyces</taxon>
    </lineage>
</organism>
<dbReference type="GO" id="GO:0032259">
    <property type="term" value="P:methylation"/>
    <property type="evidence" value="ECO:0007669"/>
    <property type="project" value="UniProtKB-KW"/>
</dbReference>
<dbReference type="InterPro" id="IPR050447">
    <property type="entry name" value="Erg6_SMT_methyltransf"/>
</dbReference>
<keyword evidence="4" id="KW-0489">Methyltransferase</keyword>
<gene>
    <name evidence="4" type="ORF">JGB26_15070</name>
</gene>
<feature type="compositionally biased region" description="Basic and acidic residues" evidence="2">
    <location>
        <begin position="1"/>
        <end position="30"/>
    </location>
</feature>
<evidence type="ECO:0000256" key="2">
    <source>
        <dbReference type="SAM" id="MobiDB-lite"/>
    </source>
</evidence>
<comment type="caution">
    <text evidence="4">The sequence shown here is derived from an EMBL/GenBank/DDBJ whole genome shotgun (WGS) entry which is preliminary data.</text>
</comment>
<dbReference type="Gene3D" id="3.40.50.150">
    <property type="entry name" value="Vaccinia Virus protein VP39"/>
    <property type="match status" value="1"/>
</dbReference>
<keyword evidence="5" id="KW-1185">Reference proteome</keyword>
<dbReference type="RefSeq" id="WP_190117514.1">
    <property type="nucleotide sequence ID" value="NZ_BMVR01000008.1"/>
</dbReference>
<feature type="region of interest" description="Disordered" evidence="2">
    <location>
        <begin position="1"/>
        <end position="43"/>
    </location>
</feature>
<proteinExistence type="predicted"/>
<dbReference type="PANTHER" id="PTHR44068:SF11">
    <property type="entry name" value="GERANYL DIPHOSPHATE 2-C-METHYLTRANSFERASE"/>
    <property type="match status" value="1"/>
</dbReference>
<evidence type="ECO:0000259" key="3">
    <source>
        <dbReference type="Pfam" id="PF08241"/>
    </source>
</evidence>
<name>A0ABS0X5D9_9ACTN</name>
<evidence type="ECO:0000313" key="4">
    <source>
        <dbReference type="EMBL" id="MBJ3808418.1"/>
    </source>
</evidence>
<dbReference type="PANTHER" id="PTHR44068">
    <property type="entry name" value="ZGC:194242"/>
    <property type="match status" value="1"/>
</dbReference>
<accession>A0ABS0X5D9</accession>
<protein>
    <submittedName>
        <fullName evidence="4">Methyltransferase domain-containing protein</fullName>
    </submittedName>
</protein>
<dbReference type="CDD" id="cd02440">
    <property type="entry name" value="AdoMet_MTases"/>
    <property type="match status" value="1"/>
</dbReference>
<dbReference type="Proteomes" id="UP000634780">
    <property type="component" value="Unassembled WGS sequence"/>
</dbReference>
<dbReference type="InterPro" id="IPR029063">
    <property type="entry name" value="SAM-dependent_MTases_sf"/>
</dbReference>
<keyword evidence="1" id="KW-0808">Transferase</keyword>
<reference evidence="4 5" key="1">
    <citation type="submission" date="2020-12" db="EMBL/GenBank/DDBJ databases">
        <title>Streptomyces typhae sp. nov., a novel endophytic actinomycete isolated from the root of cattail pollen (Typha angustifolia L.).</title>
        <authorList>
            <person name="Peng C."/>
            <person name="Liu C."/>
        </authorList>
    </citation>
    <scope>NUCLEOTIDE SEQUENCE [LARGE SCALE GENOMIC DNA]</scope>
    <source>
        <strain evidence="4 5">JCM 4753</strain>
    </source>
</reference>